<dbReference type="Gene3D" id="2.60.40.10">
    <property type="entry name" value="Immunoglobulins"/>
    <property type="match status" value="2"/>
</dbReference>
<dbReference type="SUPFAM" id="SSF48726">
    <property type="entry name" value="Immunoglobulin"/>
    <property type="match status" value="2"/>
</dbReference>
<dbReference type="PRINTS" id="PR00258">
    <property type="entry name" value="SPERACTRCPTR"/>
</dbReference>
<dbReference type="InterPro" id="IPR036179">
    <property type="entry name" value="Ig-like_dom_sf"/>
</dbReference>
<dbReference type="InterPro" id="IPR003599">
    <property type="entry name" value="Ig_sub"/>
</dbReference>
<feature type="disulfide bond" evidence="2">
    <location>
        <begin position="169"/>
        <end position="179"/>
    </location>
</feature>
<dbReference type="SMART" id="SM00409">
    <property type="entry name" value="IG"/>
    <property type="match status" value="2"/>
</dbReference>
<sequence>MAGSVRAGGEGGGSESHVQVRTGLAHIHLLIGARACLAPPRDRFHGTLRVLAHVTPSAVLSSSSLVRSPNHGNGYAAGRLFSGCNVAVQGVQGFDEVHVRLGNAEGARCWGRVEVYQRLQWGTVCSRDWDLRDAAVVCRELDCGFAFATRSGAQLGRFSGEVWWRNVKCSGDEFTLDLCERSPNDGVCSHNEDAGVECTGKLPVPTLSMQTTFSSYSAGEAVLFTCAAPYWRHPIDFHLYKSGVDTPLVTQRAEPRQTRVELTLSELDTSHQGSYSCLYRVQGNPGNSPSSNNINITVLEIHTPQIWYNASPVVQPGWVSLGQSFNVTCSTQPHYPGGTFQLRLIRPSGTVRHSLPAHGALGTFSFASAQASSEGYYCCLYRVQFGGRTFVSRESQPLAISVRGAEPLLSPVVISLLVSGLTFVIATCGILLVARAYCRRAKKPRELERETRTCE</sequence>
<keyword evidence="7" id="KW-1185">Reference proteome</keyword>
<dbReference type="Gene3D" id="3.10.250.10">
    <property type="entry name" value="SRCR-like domain"/>
    <property type="match status" value="1"/>
</dbReference>
<dbReference type="InterPro" id="IPR001190">
    <property type="entry name" value="SRCR"/>
</dbReference>
<accession>A0AAD9DZJ9</accession>
<organism evidence="6 7">
    <name type="scientific">Electrophorus voltai</name>
    <dbReference type="NCBI Taxonomy" id="2609070"/>
    <lineage>
        <taxon>Eukaryota</taxon>
        <taxon>Metazoa</taxon>
        <taxon>Chordata</taxon>
        <taxon>Craniata</taxon>
        <taxon>Vertebrata</taxon>
        <taxon>Euteleostomi</taxon>
        <taxon>Actinopterygii</taxon>
        <taxon>Neopterygii</taxon>
        <taxon>Teleostei</taxon>
        <taxon>Ostariophysi</taxon>
        <taxon>Gymnotiformes</taxon>
        <taxon>Gymnotoidei</taxon>
        <taxon>Gymnotidae</taxon>
        <taxon>Electrophorus</taxon>
    </lineage>
</organism>
<dbReference type="FunFam" id="3.10.250.10:FF:000031">
    <property type="entry name" value="RIKEN cDNA 5830411N06, isoform CRA_a"/>
    <property type="match status" value="1"/>
</dbReference>
<evidence type="ECO:0000313" key="7">
    <source>
        <dbReference type="Proteomes" id="UP001239994"/>
    </source>
</evidence>
<name>A0AAD9DZJ9_9TELE</name>
<keyword evidence="3" id="KW-0472">Membrane</keyword>
<feature type="domain" description="SRCR" evidence="4">
    <location>
        <begin position="99"/>
        <end position="199"/>
    </location>
</feature>
<dbReference type="PROSITE" id="PS50287">
    <property type="entry name" value="SRCR_2"/>
    <property type="match status" value="1"/>
</dbReference>
<dbReference type="Proteomes" id="UP001239994">
    <property type="component" value="Unassembled WGS sequence"/>
</dbReference>
<dbReference type="GO" id="GO:0004252">
    <property type="term" value="F:serine-type endopeptidase activity"/>
    <property type="evidence" value="ECO:0007669"/>
    <property type="project" value="TreeGrafter"/>
</dbReference>
<feature type="domain" description="Ig-like" evidence="5">
    <location>
        <begin position="205"/>
        <end position="297"/>
    </location>
</feature>
<evidence type="ECO:0000256" key="2">
    <source>
        <dbReference type="PROSITE-ProRule" id="PRU00196"/>
    </source>
</evidence>
<dbReference type="Pfam" id="PF13895">
    <property type="entry name" value="Ig_2"/>
    <property type="match status" value="1"/>
</dbReference>
<comment type="caution">
    <text evidence="6">The sequence shown here is derived from an EMBL/GenBank/DDBJ whole genome shotgun (WGS) entry which is preliminary data.</text>
</comment>
<proteinExistence type="predicted"/>
<dbReference type="GO" id="GO:0005886">
    <property type="term" value="C:plasma membrane"/>
    <property type="evidence" value="ECO:0007669"/>
    <property type="project" value="TreeGrafter"/>
</dbReference>
<dbReference type="PANTHER" id="PTHR48071">
    <property type="entry name" value="SRCR DOMAIN-CONTAINING PROTEIN"/>
    <property type="match status" value="1"/>
</dbReference>
<dbReference type="InterPro" id="IPR036772">
    <property type="entry name" value="SRCR-like_dom_sf"/>
</dbReference>
<dbReference type="InterPro" id="IPR007110">
    <property type="entry name" value="Ig-like_dom"/>
</dbReference>
<dbReference type="Pfam" id="PF00530">
    <property type="entry name" value="SRCR"/>
    <property type="match status" value="1"/>
</dbReference>
<evidence type="ECO:0000259" key="5">
    <source>
        <dbReference type="PROSITE" id="PS50835"/>
    </source>
</evidence>
<evidence type="ECO:0000256" key="1">
    <source>
        <dbReference type="ARBA" id="ARBA00023157"/>
    </source>
</evidence>
<dbReference type="InterPro" id="IPR013783">
    <property type="entry name" value="Ig-like_fold"/>
</dbReference>
<reference evidence="6" key="1">
    <citation type="submission" date="2023-03" db="EMBL/GenBank/DDBJ databases">
        <title>Electrophorus voltai genome.</title>
        <authorList>
            <person name="Bian C."/>
        </authorList>
    </citation>
    <scope>NUCLEOTIDE SEQUENCE</scope>
    <source>
        <strain evidence="6">CB-2022</strain>
        <tissue evidence="6">Muscle</tissue>
    </source>
</reference>
<dbReference type="SMART" id="SM00202">
    <property type="entry name" value="SR"/>
    <property type="match status" value="1"/>
</dbReference>
<comment type="caution">
    <text evidence="2">Lacks conserved residue(s) required for the propagation of feature annotation.</text>
</comment>
<dbReference type="AlphaFoldDB" id="A0AAD9DZJ9"/>
<protein>
    <submittedName>
        <fullName evidence="6">Uncharacterized protein</fullName>
    </submittedName>
</protein>
<keyword evidence="3" id="KW-0812">Transmembrane</keyword>
<keyword evidence="3" id="KW-1133">Transmembrane helix</keyword>
<dbReference type="PROSITE" id="PS50835">
    <property type="entry name" value="IG_LIKE"/>
    <property type="match status" value="1"/>
</dbReference>
<dbReference type="SUPFAM" id="SSF56487">
    <property type="entry name" value="SRCR-like"/>
    <property type="match status" value="1"/>
</dbReference>
<feature type="transmembrane region" description="Helical" evidence="3">
    <location>
        <begin position="408"/>
        <end position="434"/>
    </location>
</feature>
<gene>
    <name evidence="6" type="ORF">P4O66_022697</name>
</gene>
<dbReference type="EMBL" id="JAROKS010000009">
    <property type="protein sequence ID" value="KAK1801435.1"/>
    <property type="molecule type" value="Genomic_DNA"/>
</dbReference>
<dbReference type="PANTHER" id="PTHR48071:SF23">
    <property type="entry name" value="SI:CH211-150O23.3"/>
    <property type="match status" value="1"/>
</dbReference>
<evidence type="ECO:0000313" key="6">
    <source>
        <dbReference type="EMBL" id="KAK1801435.1"/>
    </source>
</evidence>
<dbReference type="GO" id="GO:0005615">
    <property type="term" value="C:extracellular space"/>
    <property type="evidence" value="ECO:0007669"/>
    <property type="project" value="TreeGrafter"/>
</dbReference>
<keyword evidence="1 2" id="KW-1015">Disulfide bond</keyword>
<dbReference type="GO" id="GO:0031638">
    <property type="term" value="P:zymogen activation"/>
    <property type="evidence" value="ECO:0007669"/>
    <property type="project" value="TreeGrafter"/>
</dbReference>
<evidence type="ECO:0000259" key="4">
    <source>
        <dbReference type="PROSITE" id="PS50287"/>
    </source>
</evidence>
<evidence type="ECO:0000256" key="3">
    <source>
        <dbReference type="SAM" id="Phobius"/>
    </source>
</evidence>